<evidence type="ECO:0000313" key="1">
    <source>
        <dbReference type="EMBL" id="MCI93531.1"/>
    </source>
</evidence>
<feature type="non-terminal residue" evidence="1">
    <location>
        <position position="44"/>
    </location>
</feature>
<name>A0A392W2T7_9FABA</name>
<evidence type="ECO:0000313" key="2">
    <source>
        <dbReference type="Proteomes" id="UP000265520"/>
    </source>
</evidence>
<dbReference type="EMBL" id="LXQA011331680">
    <property type="protein sequence ID" value="MCI93531.1"/>
    <property type="molecule type" value="Genomic_DNA"/>
</dbReference>
<dbReference type="Proteomes" id="UP000265520">
    <property type="component" value="Unassembled WGS sequence"/>
</dbReference>
<accession>A0A392W2T7</accession>
<keyword evidence="2" id="KW-1185">Reference proteome</keyword>
<comment type="caution">
    <text evidence="1">The sequence shown here is derived from an EMBL/GenBank/DDBJ whole genome shotgun (WGS) entry which is preliminary data.</text>
</comment>
<organism evidence="1 2">
    <name type="scientific">Trifolium medium</name>
    <dbReference type="NCBI Taxonomy" id="97028"/>
    <lineage>
        <taxon>Eukaryota</taxon>
        <taxon>Viridiplantae</taxon>
        <taxon>Streptophyta</taxon>
        <taxon>Embryophyta</taxon>
        <taxon>Tracheophyta</taxon>
        <taxon>Spermatophyta</taxon>
        <taxon>Magnoliopsida</taxon>
        <taxon>eudicotyledons</taxon>
        <taxon>Gunneridae</taxon>
        <taxon>Pentapetalae</taxon>
        <taxon>rosids</taxon>
        <taxon>fabids</taxon>
        <taxon>Fabales</taxon>
        <taxon>Fabaceae</taxon>
        <taxon>Papilionoideae</taxon>
        <taxon>50 kb inversion clade</taxon>
        <taxon>NPAAA clade</taxon>
        <taxon>Hologalegina</taxon>
        <taxon>IRL clade</taxon>
        <taxon>Trifolieae</taxon>
        <taxon>Trifolium</taxon>
    </lineage>
</organism>
<reference evidence="1 2" key="1">
    <citation type="journal article" date="2018" name="Front. Plant Sci.">
        <title>Red Clover (Trifolium pratense) and Zigzag Clover (T. medium) - A Picture of Genomic Similarities and Differences.</title>
        <authorList>
            <person name="Dluhosova J."/>
            <person name="Istvanek J."/>
            <person name="Nedelnik J."/>
            <person name="Repkova J."/>
        </authorList>
    </citation>
    <scope>NUCLEOTIDE SEQUENCE [LARGE SCALE GENOMIC DNA]</scope>
    <source>
        <strain evidence="2">cv. 10/8</strain>
        <tissue evidence="1">Leaf</tissue>
    </source>
</reference>
<sequence length="44" mass="4668">MVVPLSLPTLVCLGSRSTFVWLAIRLMELVLDSDGPSAFDSSSG</sequence>
<dbReference type="AlphaFoldDB" id="A0A392W2T7"/>
<protein>
    <submittedName>
        <fullName evidence="1">Uncharacterized protein</fullName>
    </submittedName>
</protein>
<proteinExistence type="predicted"/>